<comment type="caution">
    <text evidence="1">The sequence shown here is derived from an EMBL/GenBank/DDBJ whole genome shotgun (WGS) entry which is preliminary data.</text>
</comment>
<dbReference type="EMBL" id="BARV01009245">
    <property type="protein sequence ID" value="GAI14114.1"/>
    <property type="molecule type" value="Genomic_DNA"/>
</dbReference>
<organism evidence="1">
    <name type="scientific">marine sediment metagenome</name>
    <dbReference type="NCBI Taxonomy" id="412755"/>
    <lineage>
        <taxon>unclassified sequences</taxon>
        <taxon>metagenomes</taxon>
        <taxon>ecological metagenomes</taxon>
    </lineage>
</organism>
<proteinExistence type="predicted"/>
<protein>
    <submittedName>
        <fullName evidence="1">Uncharacterized protein</fullName>
    </submittedName>
</protein>
<reference evidence="1" key="1">
    <citation type="journal article" date="2014" name="Front. Microbiol.">
        <title>High frequency of phylogenetically diverse reductive dehalogenase-homologous genes in deep subseafloor sedimentary metagenomes.</title>
        <authorList>
            <person name="Kawai M."/>
            <person name="Futagami T."/>
            <person name="Toyoda A."/>
            <person name="Takaki Y."/>
            <person name="Nishi S."/>
            <person name="Hori S."/>
            <person name="Arai W."/>
            <person name="Tsubouchi T."/>
            <person name="Morono Y."/>
            <person name="Uchiyama I."/>
            <person name="Ito T."/>
            <person name="Fujiyama A."/>
            <person name="Inagaki F."/>
            <person name="Takami H."/>
        </authorList>
    </citation>
    <scope>NUCLEOTIDE SEQUENCE</scope>
    <source>
        <strain evidence="1">Expedition CK06-06</strain>
    </source>
</reference>
<sequence>LIFCKGFDIKGDNFEKSVSDQLDFLKNTFD</sequence>
<gene>
    <name evidence="1" type="ORF">S06H3_18313</name>
</gene>
<feature type="non-terminal residue" evidence="1">
    <location>
        <position position="1"/>
    </location>
</feature>
<evidence type="ECO:0000313" key="1">
    <source>
        <dbReference type="EMBL" id="GAI14114.1"/>
    </source>
</evidence>
<accession>X1N654</accession>
<name>X1N654_9ZZZZ</name>
<dbReference type="AlphaFoldDB" id="X1N654"/>